<evidence type="ECO:0000313" key="4">
    <source>
        <dbReference type="Proteomes" id="UP000683925"/>
    </source>
</evidence>
<dbReference type="OMA" id="VFEMNTI"/>
<keyword evidence="2" id="KW-0175">Coiled coil</keyword>
<feature type="repeat" description="WD" evidence="1">
    <location>
        <begin position="289"/>
        <end position="320"/>
    </location>
</feature>
<dbReference type="EMBL" id="CAJJDP010000151">
    <property type="protein sequence ID" value="CAD8209873.1"/>
    <property type="molecule type" value="Genomic_DNA"/>
</dbReference>
<dbReference type="GO" id="GO:0016226">
    <property type="term" value="P:iron-sulfur cluster assembly"/>
    <property type="evidence" value="ECO:0007669"/>
    <property type="project" value="TreeGrafter"/>
</dbReference>
<dbReference type="OrthoDB" id="406844at2759"/>
<evidence type="ECO:0000256" key="2">
    <source>
        <dbReference type="SAM" id="Coils"/>
    </source>
</evidence>
<evidence type="ECO:0000313" key="3">
    <source>
        <dbReference type="EMBL" id="CAD8209873.1"/>
    </source>
</evidence>
<dbReference type="AlphaFoldDB" id="A0A8S1Y904"/>
<protein>
    <submittedName>
        <fullName evidence="3">Uncharacterized protein</fullName>
    </submittedName>
</protein>
<evidence type="ECO:0000256" key="1">
    <source>
        <dbReference type="PROSITE-ProRule" id="PRU00221"/>
    </source>
</evidence>
<dbReference type="InterPro" id="IPR001680">
    <property type="entry name" value="WD40_rpt"/>
</dbReference>
<dbReference type="Proteomes" id="UP000683925">
    <property type="component" value="Unassembled WGS sequence"/>
</dbReference>
<comment type="caution">
    <text evidence="3">The sequence shown here is derived from an EMBL/GenBank/DDBJ whole genome shotgun (WGS) entry which is preliminary data.</text>
</comment>
<keyword evidence="4" id="KW-1185">Reference proteome</keyword>
<feature type="repeat" description="WD" evidence="1">
    <location>
        <begin position="334"/>
        <end position="365"/>
    </location>
</feature>
<reference evidence="3" key="1">
    <citation type="submission" date="2021-01" db="EMBL/GenBank/DDBJ databases">
        <authorList>
            <consortium name="Genoscope - CEA"/>
            <person name="William W."/>
        </authorList>
    </citation>
    <scope>NUCLEOTIDE SEQUENCE</scope>
</reference>
<dbReference type="PANTHER" id="PTHR19920:SF0">
    <property type="entry name" value="CYTOSOLIC IRON-SULFUR PROTEIN ASSEMBLY PROTEIN CIAO1-RELATED"/>
    <property type="match status" value="1"/>
</dbReference>
<dbReference type="PROSITE" id="PS50294">
    <property type="entry name" value="WD_REPEATS_REGION"/>
    <property type="match status" value="2"/>
</dbReference>
<dbReference type="PROSITE" id="PS50082">
    <property type="entry name" value="WD_REPEATS_2"/>
    <property type="match status" value="2"/>
</dbReference>
<accession>A0A8S1Y904</accession>
<keyword evidence="1" id="KW-0853">WD repeat</keyword>
<sequence length="552" mass="64983">MFKPKMIENEKDFFCTKGHKLPVVTIALDPKLSRDERLLCTECLENTCMDGKMVGLRKMIQIVEENQIKQMEKVENIIMDQIKQVEQLHSIVDQMKSFVLQQLNELITILIGWIQNLQKKGQQQSEYSLQEEIEKMVLQRNNTYTTLQPQISEIQKTNFCWISKLHPKLEQFNQFAEYKRCKDILTNIGLESQHITNEQQQINVQKENEELQQLIAELNIQHPQAEQSACSDNLQSFSYDIIQEFSIQKIEQCYAIAINKDCSTLLVGCLSQIKVFEFNQGNIKQIQTLNEHKQYVTTLNFMKKSKQFISGSRDKSIIIWRCDENNLWTLQQRLNGHSFWILCLVLNTNEDLIISGSNDPSIKFWINKNEWVCQQTITDHSSSIYGLSLNQQQNRVISCGYDKLILIMEQQEQNKDWIVIQKIKVEEFGHRICFIDDNIFAFSQYDIEQLTLFEMNPINKQFNKTRDISIKCGLEDECFFPQQYINSKQILLSKNGEYVNLIKKKQNEDFLTEYSIPFRTFCLFGVMSDDGEYLITWDKNSNSIQIRKYKEL</sequence>
<dbReference type="SMART" id="SM00320">
    <property type="entry name" value="WD40"/>
    <property type="match status" value="4"/>
</dbReference>
<dbReference type="GO" id="GO:0097361">
    <property type="term" value="C:cytosolic [4Fe-4S] assembly targeting complex"/>
    <property type="evidence" value="ECO:0007669"/>
    <property type="project" value="TreeGrafter"/>
</dbReference>
<proteinExistence type="predicted"/>
<feature type="coiled-coil region" evidence="2">
    <location>
        <begin position="197"/>
        <end position="228"/>
    </location>
</feature>
<dbReference type="Pfam" id="PF00400">
    <property type="entry name" value="WD40"/>
    <property type="match status" value="3"/>
</dbReference>
<name>A0A8S1Y904_PAROT</name>
<dbReference type="PANTHER" id="PTHR19920">
    <property type="entry name" value="WD40 PROTEIN CIAO1"/>
    <property type="match status" value="1"/>
</dbReference>
<organism evidence="3 4">
    <name type="scientific">Paramecium octaurelia</name>
    <dbReference type="NCBI Taxonomy" id="43137"/>
    <lineage>
        <taxon>Eukaryota</taxon>
        <taxon>Sar</taxon>
        <taxon>Alveolata</taxon>
        <taxon>Ciliophora</taxon>
        <taxon>Intramacronucleata</taxon>
        <taxon>Oligohymenophorea</taxon>
        <taxon>Peniculida</taxon>
        <taxon>Parameciidae</taxon>
        <taxon>Paramecium</taxon>
    </lineage>
</organism>
<gene>
    <name evidence="3" type="ORF">POCTA_138.1.T1490011</name>
</gene>